<dbReference type="SMART" id="SM00986">
    <property type="entry name" value="UDG"/>
    <property type="match status" value="1"/>
</dbReference>
<dbReference type="CDD" id="cd10032">
    <property type="entry name" value="UDG-F6_HDG"/>
    <property type="match status" value="1"/>
</dbReference>
<dbReference type="Gene3D" id="3.40.470.10">
    <property type="entry name" value="Uracil-DNA glycosylase-like domain"/>
    <property type="match status" value="1"/>
</dbReference>
<sequence length="174" mass="18808">MPVSTPSAATAAMQLIGLPPVIASDTHILILGSFPGQASLVAQQYYAHPRNQFWRLLSAVIGEDLAGLPYPQRLAILLAHRIGVWDVIGACHRNGSLDAAIRQPRANDLDQLRRLCPALQRVCFNGKTSGKFAPQFAAAGFDTLVLPSSSPANAQWSFEEKLVPWRAILDELAG</sequence>
<dbReference type="EMBL" id="JBHRTP010000024">
    <property type="protein sequence ID" value="MFC3108168.1"/>
    <property type="molecule type" value="Genomic_DNA"/>
</dbReference>
<dbReference type="RefSeq" id="WP_390325961.1">
    <property type="nucleotide sequence ID" value="NZ_JBHRTP010000024.1"/>
</dbReference>
<reference evidence="3" key="1">
    <citation type="journal article" date="2019" name="Int. J. Syst. Evol. Microbiol.">
        <title>The Global Catalogue of Microorganisms (GCM) 10K type strain sequencing project: providing services to taxonomists for standard genome sequencing and annotation.</title>
        <authorList>
            <consortium name="The Broad Institute Genomics Platform"/>
            <consortium name="The Broad Institute Genome Sequencing Center for Infectious Disease"/>
            <person name="Wu L."/>
            <person name="Ma J."/>
        </authorList>
    </citation>
    <scope>NUCLEOTIDE SEQUENCE [LARGE SCALE GENOMIC DNA]</scope>
    <source>
        <strain evidence="3">KCTC 42986</strain>
    </source>
</reference>
<dbReference type="SMART" id="SM00987">
    <property type="entry name" value="UreE_C"/>
    <property type="match status" value="1"/>
</dbReference>
<feature type="domain" description="Uracil-DNA glycosylase-like" evidence="1">
    <location>
        <begin position="19"/>
        <end position="169"/>
    </location>
</feature>
<keyword evidence="3" id="KW-1185">Reference proteome</keyword>
<name>A0ABV7EZJ0_9BURK</name>
<keyword evidence="2" id="KW-0378">Hydrolase</keyword>
<dbReference type="EC" id="3.2.2.15" evidence="2"/>
<dbReference type="SUPFAM" id="SSF52141">
    <property type="entry name" value="Uracil-DNA glycosylase-like"/>
    <property type="match status" value="1"/>
</dbReference>
<keyword evidence="2" id="KW-0326">Glycosidase</keyword>
<protein>
    <submittedName>
        <fullName evidence="2">DNA-deoxyinosine glycosylase</fullName>
        <ecNumber evidence="2">3.2.2.15</ecNumber>
    </submittedName>
</protein>
<dbReference type="InterPro" id="IPR005122">
    <property type="entry name" value="Uracil-DNA_glycosylase-like"/>
</dbReference>
<dbReference type="Proteomes" id="UP001595530">
    <property type="component" value="Unassembled WGS sequence"/>
</dbReference>
<evidence type="ECO:0000313" key="3">
    <source>
        <dbReference type="Proteomes" id="UP001595530"/>
    </source>
</evidence>
<dbReference type="InterPro" id="IPR026353">
    <property type="entry name" value="Hypoxan-DNA_Glyclase"/>
</dbReference>
<proteinExistence type="predicted"/>
<dbReference type="InterPro" id="IPR036895">
    <property type="entry name" value="Uracil-DNA_glycosylase-like_sf"/>
</dbReference>
<organism evidence="2 3">
    <name type="scientific">Undibacterium arcticum</name>
    <dbReference type="NCBI Taxonomy" id="1762892"/>
    <lineage>
        <taxon>Bacteria</taxon>
        <taxon>Pseudomonadati</taxon>
        <taxon>Pseudomonadota</taxon>
        <taxon>Betaproteobacteria</taxon>
        <taxon>Burkholderiales</taxon>
        <taxon>Oxalobacteraceae</taxon>
        <taxon>Undibacterium</taxon>
    </lineage>
</organism>
<dbReference type="Pfam" id="PF03167">
    <property type="entry name" value="UDG"/>
    <property type="match status" value="1"/>
</dbReference>
<gene>
    <name evidence="2" type="ORF">ACFOFO_09370</name>
</gene>
<dbReference type="NCBIfam" id="TIGR04274">
    <property type="entry name" value="hypoxanDNAglyco"/>
    <property type="match status" value="1"/>
</dbReference>
<evidence type="ECO:0000259" key="1">
    <source>
        <dbReference type="SMART" id="SM00986"/>
    </source>
</evidence>
<comment type="caution">
    <text evidence="2">The sequence shown here is derived from an EMBL/GenBank/DDBJ whole genome shotgun (WGS) entry which is preliminary data.</text>
</comment>
<accession>A0ABV7EZJ0</accession>
<evidence type="ECO:0000313" key="2">
    <source>
        <dbReference type="EMBL" id="MFC3108168.1"/>
    </source>
</evidence>
<dbReference type="GO" id="GO:0033958">
    <property type="term" value="F:DNA-deoxyinosine glycosylase activity"/>
    <property type="evidence" value="ECO:0007669"/>
    <property type="project" value="UniProtKB-EC"/>
</dbReference>